<keyword evidence="3" id="KW-0677">Repeat</keyword>
<proteinExistence type="predicted"/>
<evidence type="ECO:0000256" key="1">
    <source>
        <dbReference type="ARBA" id="ARBA00004613"/>
    </source>
</evidence>
<dbReference type="Pfam" id="PF05782">
    <property type="entry name" value="ECM1"/>
    <property type="match status" value="1"/>
</dbReference>
<evidence type="ECO:0000256" key="3">
    <source>
        <dbReference type="ARBA" id="ARBA00022737"/>
    </source>
</evidence>
<comment type="subcellular location">
    <subcellularLocation>
        <location evidence="1">Secreted</location>
    </subcellularLocation>
</comment>
<feature type="non-terminal residue" evidence="4">
    <location>
        <position position="1"/>
    </location>
</feature>
<dbReference type="OrthoDB" id="9889855at2759"/>
<dbReference type="InterPro" id="IPR008605">
    <property type="entry name" value="ECM1"/>
</dbReference>
<dbReference type="EMBL" id="WBMX01035753">
    <property type="protein sequence ID" value="NXC23413.1"/>
    <property type="molecule type" value="Genomic_DNA"/>
</dbReference>
<dbReference type="GO" id="GO:0005615">
    <property type="term" value="C:extracellular space"/>
    <property type="evidence" value="ECO:0007669"/>
    <property type="project" value="InterPro"/>
</dbReference>
<dbReference type="Proteomes" id="UP000621168">
    <property type="component" value="Unassembled WGS sequence"/>
</dbReference>
<accession>A0A851M5D0</accession>
<organism evidence="4 5">
    <name type="scientific">Corythaeola cristata</name>
    <name type="common">Great blue turaco</name>
    <dbReference type="NCBI Taxonomy" id="103954"/>
    <lineage>
        <taxon>Eukaryota</taxon>
        <taxon>Metazoa</taxon>
        <taxon>Chordata</taxon>
        <taxon>Craniata</taxon>
        <taxon>Vertebrata</taxon>
        <taxon>Euteleostomi</taxon>
        <taxon>Archelosauria</taxon>
        <taxon>Archosauria</taxon>
        <taxon>Dinosauria</taxon>
        <taxon>Saurischia</taxon>
        <taxon>Theropoda</taxon>
        <taxon>Coelurosauria</taxon>
        <taxon>Aves</taxon>
        <taxon>Neognathae</taxon>
        <taxon>Neoaves</taxon>
        <taxon>Otidimorphae</taxon>
        <taxon>Musophagiformes</taxon>
        <taxon>Musophagidae</taxon>
        <taxon>Corythaeola</taxon>
    </lineage>
</organism>
<dbReference type="Gene3D" id="1.10.246.10">
    <property type="match status" value="1"/>
</dbReference>
<gene>
    <name evidence="4" type="primary">Ecm1</name>
    <name evidence="4" type="ORF">CORCRI_R12862</name>
</gene>
<evidence type="ECO:0000313" key="4">
    <source>
        <dbReference type="EMBL" id="NXC23413.1"/>
    </source>
</evidence>
<feature type="non-terminal residue" evidence="4">
    <location>
        <position position="69"/>
    </location>
</feature>
<dbReference type="GO" id="GO:0007165">
    <property type="term" value="P:signal transduction"/>
    <property type="evidence" value="ECO:0007669"/>
    <property type="project" value="InterPro"/>
</dbReference>
<dbReference type="AlphaFoldDB" id="A0A851M5D0"/>
<evidence type="ECO:0000256" key="2">
    <source>
        <dbReference type="ARBA" id="ARBA00022525"/>
    </source>
</evidence>
<protein>
    <submittedName>
        <fullName evidence="4">ECM1 protein</fullName>
    </submittedName>
</protein>
<dbReference type="GO" id="GO:0030500">
    <property type="term" value="P:regulation of bone mineralization"/>
    <property type="evidence" value="ECO:0007669"/>
    <property type="project" value="TreeGrafter"/>
</dbReference>
<keyword evidence="5" id="KW-1185">Reference proteome</keyword>
<comment type="caution">
    <text evidence="4">The sequence shown here is derived from an EMBL/GenBank/DDBJ whole genome shotgun (WGS) entry which is preliminary data.</text>
</comment>
<dbReference type="InterPro" id="IPR020858">
    <property type="entry name" value="Serum_albumin-like"/>
</dbReference>
<evidence type="ECO:0000313" key="5">
    <source>
        <dbReference type="Proteomes" id="UP000621168"/>
    </source>
</evidence>
<dbReference type="PANTHER" id="PTHR16776">
    <property type="entry name" value="EXTRACELLULAR MATRIX PROTEIN 1"/>
    <property type="match status" value="1"/>
</dbReference>
<name>A0A851M5D0_CORCR</name>
<dbReference type="PANTHER" id="PTHR16776:SF3">
    <property type="entry name" value="EXTRACELLULAR MATRIX PROTEIN 1"/>
    <property type="match status" value="1"/>
</dbReference>
<keyword evidence="2" id="KW-0964">Secreted</keyword>
<reference evidence="4" key="1">
    <citation type="submission" date="2019-09" db="EMBL/GenBank/DDBJ databases">
        <title>Bird 10,000 Genomes (B10K) Project - Family phase.</title>
        <authorList>
            <person name="Zhang G."/>
        </authorList>
    </citation>
    <scope>NUCLEOTIDE SEQUENCE</scope>
    <source>
        <strain evidence="4">B10K-CU-031-40</strain>
    </source>
</reference>
<sequence length="69" mass="7714">LLPPTAFGHLRRQAAALDALHPRLDACCRHHAPLPCARHAWTDVLDGFCTDEFGVKTRQFHCCRRHGAA</sequence>
<dbReference type="SUPFAM" id="SSF48552">
    <property type="entry name" value="Serum albumin-like"/>
    <property type="match status" value="1"/>
</dbReference>